<reference evidence="11 12" key="1">
    <citation type="submission" date="2024-11" db="EMBL/GenBank/DDBJ databases">
        <title>Chromosome-level genome assembly of Eucalyptus globulus Labill. provides insights into its genome evolution.</title>
        <authorList>
            <person name="Li X."/>
        </authorList>
    </citation>
    <scope>NUCLEOTIDE SEQUENCE [LARGE SCALE GENOMIC DNA]</scope>
    <source>
        <strain evidence="11">CL2024</strain>
        <tissue evidence="11">Fresh tender leaves</tissue>
    </source>
</reference>
<proteinExistence type="predicted"/>
<evidence type="ECO:0000256" key="8">
    <source>
        <dbReference type="PROSITE-ProRule" id="PRU00071"/>
    </source>
</evidence>
<keyword evidence="7 8" id="KW-0539">Nucleus</keyword>
<evidence type="ECO:0000256" key="2">
    <source>
        <dbReference type="ARBA" id="ARBA00022771"/>
    </source>
</evidence>
<comment type="caution">
    <text evidence="11">The sequence shown here is derived from an EMBL/GenBank/DDBJ whole genome shotgun (WGS) entry which is preliminary data.</text>
</comment>
<feature type="region of interest" description="Disordered" evidence="9">
    <location>
        <begin position="276"/>
        <end position="299"/>
    </location>
</feature>
<dbReference type="PANTHER" id="PTHR31089:SF22">
    <property type="entry name" value="CYCLIC DOF FACTOR 4"/>
    <property type="match status" value="1"/>
</dbReference>
<comment type="subcellular location">
    <subcellularLocation>
        <location evidence="8">Nucleus</location>
    </subcellularLocation>
</comment>
<evidence type="ECO:0000313" key="11">
    <source>
        <dbReference type="EMBL" id="KAL3731678.1"/>
    </source>
</evidence>
<keyword evidence="5 8" id="KW-0238">DNA-binding</keyword>
<evidence type="ECO:0000256" key="4">
    <source>
        <dbReference type="ARBA" id="ARBA00023015"/>
    </source>
</evidence>
<dbReference type="InterPro" id="IPR045174">
    <property type="entry name" value="Dof"/>
</dbReference>
<organism evidence="11 12">
    <name type="scientific">Eucalyptus globulus</name>
    <name type="common">Tasmanian blue gum</name>
    <dbReference type="NCBI Taxonomy" id="34317"/>
    <lineage>
        <taxon>Eukaryota</taxon>
        <taxon>Viridiplantae</taxon>
        <taxon>Streptophyta</taxon>
        <taxon>Embryophyta</taxon>
        <taxon>Tracheophyta</taxon>
        <taxon>Spermatophyta</taxon>
        <taxon>Magnoliopsida</taxon>
        <taxon>eudicotyledons</taxon>
        <taxon>Gunneridae</taxon>
        <taxon>Pentapetalae</taxon>
        <taxon>rosids</taxon>
        <taxon>malvids</taxon>
        <taxon>Myrtales</taxon>
        <taxon>Myrtaceae</taxon>
        <taxon>Myrtoideae</taxon>
        <taxon>Eucalypteae</taxon>
        <taxon>Eucalyptus</taxon>
    </lineage>
</organism>
<protein>
    <recommendedName>
        <fullName evidence="10">Dof-type domain-containing protein</fullName>
    </recommendedName>
</protein>
<sequence>MLEMKDAAIKLFGQTIGLREKRGVLDEPSWGGGKEFASEAGGPGSWDRGGSVSADAAWQEQRGGREAGETRGDKALSERELMNDKYEEGISCWAADNPKDSAESTIINQKDETGRETSPPSAQNKEESETSISREITLKKPEKILPCPRCNSMDTKFCYYNNYNLNQPRHLCRKCQRYWTAGGTMRNIPVGAGRRKSKNSYAATVAMFHNTGVPESLRADCAGDLKTAGTTILRFGSDSPNWGQSAAPVPSTINGFLDPGRAIPCSGRGVDNFSDERSCGSSLTASNSTEKASNCSAPEPAARNYRGFPLDSVQWNSPTAVSTPGFPVSFYQAPQCYWAYALPGSLPSSLGHGNASTSPPSLMILGKHSRDGNVYDCRATTKQSIIGAREALDGASDSGESDGFFSQAFQSIAKGKSFNDRRTLLLQANPAALCRSMNFQEST</sequence>
<dbReference type="PANTHER" id="PTHR31089">
    <property type="entry name" value="CYCLIC DOF FACTOR 2"/>
    <property type="match status" value="1"/>
</dbReference>
<dbReference type="PROSITE" id="PS01361">
    <property type="entry name" value="ZF_DOF_1"/>
    <property type="match status" value="1"/>
</dbReference>
<name>A0ABD3JZZ5_EUCGL</name>
<dbReference type="GO" id="GO:0003677">
    <property type="term" value="F:DNA binding"/>
    <property type="evidence" value="ECO:0007669"/>
    <property type="project" value="UniProtKB-UniRule"/>
</dbReference>
<dbReference type="Proteomes" id="UP001634007">
    <property type="component" value="Unassembled WGS sequence"/>
</dbReference>
<feature type="compositionally biased region" description="Polar residues" evidence="9">
    <location>
        <begin position="279"/>
        <end position="296"/>
    </location>
</feature>
<dbReference type="AlphaFoldDB" id="A0ABD3JZZ5"/>
<keyword evidence="1" id="KW-0479">Metal-binding</keyword>
<dbReference type="PROSITE" id="PS50884">
    <property type="entry name" value="ZF_DOF_2"/>
    <property type="match status" value="1"/>
</dbReference>
<evidence type="ECO:0000256" key="7">
    <source>
        <dbReference type="ARBA" id="ARBA00023242"/>
    </source>
</evidence>
<keyword evidence="2 8" id="KW-0863">Zinc-finger</keyword>
<feature type="region of interest" description="Disordered" evidence="9">
    <location>
        <begin position="22"/>
        <end position="78"/>
    </location>
</feature>
<feature type="region of interest" description="Disordered" evidence="9">
    <location>
        <begin position="107"/>
        <end position="133"/>
    </location>
</feature>
<evidence type="ECO:0000256" key="9">
    <source>
        <dbReference type="SAM" id="MobiDB-lite"/>
    </source>
</evidence>
<keyword evidence="12" id="KW-1185">Reference proteome</keyword>
<evidence type="ECO:0000256" key="5">
    <source>
        <dbReference type="ARBA" id="ARBA00023125"/>
    </source>
</evidence>
<dbReference type="Pfam" id="PF02701">
    <property type="entry name" value="Zn_ribbon_Dof"/>
    <property type="match status" value="1"/>
</dbReference>
<feature type="compositionally biased region" description="Basic and acidic residues" evidence="9">
    <location>
        <begin position="62"/>
        <end position="78"/>
    </location>
</feature>
<gene>
    <name evidence="11" type="ORF">ACJRO7_028542</name>
</gene>
<keyword evidence="4" id="KW-0805">Transcription regulation</keyword>
<evidence type="ECO:0000256" key="3">
    <source>
        <dbReference type="ARBA" id="ARBA00022833"/>
    </source>
</evidence>
<dbReference type="EMBL" id="JBJKBG010000007">
    <property type="protein sequence ID" value="KAL3731678.1"/>
    <property type="molecule type" value="Genomic_DNA"/>
</dbReference>
<evidence type="ECO:0000313" key="12">
    <source>
        <dbReference type="Proteomes" id="UP001634007"/>
    </source>
</evidence>
<dbReference type="InterPro" id="IPR003851">
    <property type="entry name" value="Znf_Dof"/>
</dbReference>
<dbReference type="GO" id="GO:0005634">
    <property type="term" value="C:nucleus"/>
    <property type="evidence" value="ECO:0007669"/>
    <property type="project" value="UniProtKB-SubCell"/>
</dbReference>
<evidence type="ECO:0000256" key="1">
    <source>
        <dbReference type="ARBA" id="ARBA00022723"/>
    </source>
</evidence>
<evidence type="ECO:0000256" key="6">
    <source>
        <dbReference type="ARBA" id="ARBA00023163"/>
    </source>
</evidence>
<evidence type="ECO:0000259" key="10">
    <source>
        <dbReference type="PROSITE" id="PS50884"/>
    </source>
</evidence>
<keyword evidence="3" id="KW-0862">Zinc</keyword>
<accession>A0ABD3JZZ5</accession>
<keyword evidence="6" id="KW-0804">Transcription</keyword>
<dbReference type="GO" id="GO:0008270">
    <property type="term" value="F:zinc ion binding"/>
    <property type="evidence" value="ECO:0007669"/>
    <property type="project" value="UniProtKB-KW"/>
</dbReference>
<feature type="domain" description="Dof-type" evidence="10">
    <location>
        <begin position="145"/>
        <end position="199"/>
    </location>
</feature>